<dbReference type="Proteomes" id="UP000000724">
    <property type="component" value="Contig Pc00c22"/>
</dbReference>
<dbReference type="PROSITE" id="PS50297">
    <property type="entry name" value="ANK_REP_REGION"/>
    <property type="match status" value="1"/>
</dbReference>
<protein>
    <submittedName>
        <fullName evidence="4">Pc22g15310 protein</fullName>
    </submittedName>
</protein>
<dbReference type="HOGENOM" id="CLU_912470_0_0_1"/>
<evidence type="ECO:0000313" key="4">
    <source>
        <dbReference type="EMBL" id="CAP98819.1"/>
    </source>
</evidence>
<feature type="repeat" description="ANK" evidence="1">
    <location>
        <begin position="248"/>
        <end position="280"/>
    </location>
</feature>
<dbReference type="KEGG" id="pcs:N7525_004846"/>
<dbReference type="GeneID" id="8304682"/>
<dbReference type="BioCyc" id="PCHR:PC22G15310-MONOMER"/>
<dbReference type="PROSITE" id="PS50088">
    <property type="entry name" value="ANK_REPEAT"/>
    <property type="match status" value="1"/>
</dbReference>
<dbReference type="InterPro" id="IPR002110">
    <property type="entry name" value="Ankyrin_rpt"/>
</dbReference>
<dbReference type="EMBL" id="AM920437">
    <property type="protein sequence ID" value="CAP98819.1"/>
    <property type="molecule type" value="Genomic_DNA"/>
</dbReference>
<evidence type="ECO:0000256" key="2">
    <source>
        <dbReference type="SAM" id="MobiDB-lite"/>
    </source>
</evidence>
<accession>B6HVY9</accession>
<keyword evidence="3" id="KW-1133">Transmembrane helix</keyword>
<dbReference type="SUPFAM" id="SSF48403">
    <property type="entry name" value="Ankyrin repeat"/>
    <property type="match status" value="1"/>
</dbReference>
<sequence>MTQLSWTDHVVSDHGKRGSRNGSYCPPTIAFQYPIPYAEKVLAVLSCFPWYVACTVSLDWLFLRTSRGPYSVIFARDRLLLDLNQRKRLFGFLVFSDHLSTPSPVDAVWNGHALYKSNVAGRIKLQASSSKSSNGRWPGTLANCRKLNSFSSSNALFSLFAALSTFKLNIYQSTMGAFCLLVAHFSYTALPLVIPNGWILGYRQLLQHAIFRDTDVNKVISMLIDKSAPLNAAMHQDGRALMRFWPMSLGTPLHIVTVPGRTDAIRHLVNLGANTSVKDANGRTAVEWPQRLNQTEVVRLLGSQL</sequence>
<evidence type="ECO:0000313" key="5">
    <source>
        <dbReference type="Proteomes" id="UP000000724"/>
    </source>
</evidence>
<dbReference type="VEuPathDB" id="FungiDB:PCH_Pc22g15310"/>
<keyword evidence="3" id="KW-0472">Membrane</keyword>
<name>B6HVY9_PENRW</name>
<organism evidence="4 5">
    <name type="scientific">Penicillium rubens (strain ATCC 28089 / DSM 1075 / NRRL 1951 / Wisconsin 54-1255)</name>
    <name type="common">Penicillium chrysogenum</name>
    <dbReference type="NCBI Taxonomy" id="500485"/>
    <lineage>
        <taxon>Eukaryota</taxon>
        <taxon>Fungi</taxon>
        <taxon>Dikarya</taxon>
        <taxon>Ascomycota</taxon>
        <taxon>Pezizomycotina</taxon>
        <taxon>Eurotiomycetes</taxon>
        <taxon>Eurotiomycetidae</taxon>
        <taxon>Eurotiales</taxon>
        <taxon>Aspergillaceae</taxon>
        <taxon>Penicillium</taxon>
        <taxon>Penicillium chrysogenum species complex</taxon>
    </lineage>
</organism>
<dbReference type="InterPro" id="IPR036770">
    <property type="entry name" value="Ankyrin_rpt-contain_sf"/>
</dbReference>
<feature type="region of interest" description="Disordered" evidence="2">
    <location>
        <begin position="1"/>
        <end position="20"/>
    </location>
</feature>
<dbReference type="OrthoDB" id="426293at2759"/>
<dbReference type="AlphaFoldDB" id="B6HVY9"/>
<evidence type="ECO:0000256" key="1">
    <source>
        <dbReference type="PROSITE-ProRule" id="PRU00023"/>
    </source>
</evidence>
<keyword evidence="1" id="KW-0040">ANK repeat</keyword>
<evidence type="ECO:0000256" key="3">
    <source>
        <dbReference type="SAM" id="Phobius"/>
    </source>
</evidence>
<dbReference type="OMA" id="RTAVEWP"/>
<reference evidence="4 5" key="1">
    <citation type="journal article" date="2008" name="Nat. Biotechnol.">
        <title>Genome sequencing and analysis of the filamentous fungus Penicillium chrysogenum.</title>
        <authorList>
            <person name="van den Berg M.A."/>
            <person name="Albang R."/>
            <person name="Albermann K."/>
            <person name="Badger J.H."/>
            <person name="Daran J.-M."/>
            <person name="Driessen A.J.M."/>
            <person name="Garcia-Estrada C."/>
            <person name="Fedorova N.D."/>
            <person name="Harris D.M."/>
            <person name="Heijne W.H.M."/>
            <person name="Joardar V.S."/>
            <person name="Kiel J.A.K.W."/>
            <person name="Kovalchuk A."/>
            <person name="Martin J.F."/>
            <person name="Nierman W.C."/>
            <person name="Nijland J.G."/>
            <person name="Pronk J.T."/>
            <person name="Roubos J.A."/>
            <person name="van der Klei I.J."/>
            <person name="van Peij N.N.M.E."/>
            <person name="Veenhuis M."/>
            <person name="von Doehren H."/>
            <person name="Wagner C."/>
            <person name="Wortman J.R."/>
            <person name="Bovenberg R.A.L."/>
        </authorList>
    </citation>
    <scope>NUCLEOTIDE SEQUENCE [LARGE SCALE GENOMIC DNA]</scope>
    <source>
        <strain evidence="5">ATCC 28089 / DSM 1075 / NRRL 1951 / Wisconsin 54-1255</strain>
    </source>
</reference>
<gene>
    <name evidence="4" type="ORF">Pc22g15310</name>
    <name evidence="4" type="ORF">PCH_Pc22g15310</name>
</gene>
<keyword evidence="3" id="KW-0812">Transmembrane</keyword>
<proteinExistence type="predicted"/>
<feature type="transmembrane region" description="Helical" evidence="3">
    <location>
        <begin position="41"/>
        <end position="63"/>
    </location>
</feature>
<dbReference type="Gene3D" id="1.25.40.20">
    <property type="entry name" value="Ankyrin repeat-containing domain"/>
    <property type="match status" value="1"/>
</dbReference>
<keyword evidence="5" id="KW-1185">Reference proteome</keyword>